<evidence type="ECO:0000256" key="3">
    <source>
        <dbReference type="SAM" id="Phobius"/>
    </source>
</evidence>
<dbReference type="Gene3D" id="3.40.50.2000">
    <property type="entry name" value="Glycogen Phosphorylase B"/>
    <property type="match status" value="1"/>
</dbReference>
<dbReference type="GO" id="GO:0016757">
    <property type="term" value="F:glycosyltransferase activity"/>
    <property type="evidence" value="ECO:0007669"/>
    <property type="project" value="UniProtKB-KW"/>
</dbReference>
<dbReference type="SUPFAM" id="SSF53756">
    <property type="entry name" value="UDP-Glycosyltransferase/glycogen phosphorylase"/>
    <property type="match status" value="1"/>
</dbReference>
<feature type="region of interest" description="Disordered" evidence="2">
    <location>
        <begin position="20"/>
        <end position="59"/>
    </location>
</feature>
<keyword evidence="3" id="KW-0812">Transmembrane</keyword>
<feature type="region of interest" description="Disordered" evidence="2">
    <location>
        <begin position="156"/>
        <end position="190"/>
    </location>
</feature>
<protein>
    <submittedName>
        <fullName evidence="6">Uncharacterized protein LOC105040275</fullName>
    </submittedName>
</protein>
<evidence type="ECO:0000259" key="4">
    <source>
        <dbReference type="Pfam" id="PF00534"/>
    </source>
</evidence>
<keyword evidence="3" id="KW-1133">Transmembrane helix</keyword>
<dbReference type="CDD" id="cd03801">
    <property type="entry name" value="GT4_PimA-like"/>
    <property type="match status" value="1"/>
</dbReference>
<dbReference type="Proteomes" id="UP000504607">
    <property type="component" value="Chromosome 3"/>
</dbReference>
<feature type="domain" description="Glycosyl transferase family 1" evidence="4">
    <location>
        <begin position="608"/>
        <end position="718"/>
    </location>
</feature>
<organism evidence="5 6">
    <name type="scientific">Elaeis guineensis var. tenera</name>
    <name type="common">Oil palm</name>
    <dbReference type="NCBI Taxonomy" id="51953"/>
    <lineage>
        <taxon>Eukaryota</taxon>
        <taxon>Viridiplantae</taxon>
        <taxon>Streptophyta</taxon>
        <taxon>Embryophyta</taxon>
        <taxon>Tracheophyta</taxon>
        <taxon>Spermatophyta</taxon>
        <taxon>Magnoliopsida</taxon>
        <taxon>Liliopsida</taxon>
        <taxon>Arecaceae</taxon>
        <taxon>Arecoideae</taxon>
        <taxon>Cocoseae</taxon>
        <taxon>Elaeidinae</taxon>
        <taxon>Elaeis</taxon>
    </lineage>
</organism>
<gene>
    <name evidence="6" type="primary">LOC105040275</name>
</gene>
<dbReference type="KEGG" id="egu:105040275"/>
<keyword evidence="1" id="KW-0328">Glycosyltransferase</keyword>
<evidence type="ECO:0000256" key="1">
    <source>
        <dbReference type="ARBA" id="ARBA00022676"/>
    </source>
</evidence>
<dbReference type="GeneID" id="105040275"/>
<keyword evidence="5" id="KW-1185">Reference proteome</keyword>
<sequence length="744" mass="83081">MEEGSNKGDLQAKLVRQLSVRTSGSLKSSLSGRSSSRNSPSFRRLGSSRTPRRESKSNSSKFQWIRGNRLVLFLILITLWTYIGFYVQSGWAHNDDRKAEFVGYKSESGSPKQEKDARIAAASLEANTTTSLSKEPVVVEGKKESDLNKLVVSLTKKGRQVSSHQSAPKKTSRRSRRKSRKNALKPKGVKVENRTGEMEDGMIPRRNTSYGLIVGPFGKTEERVLGWSADKRKGTCDRKAEFARTVWSRSFVLLFHELSMTGAPLSMMELATELLSCGGTVSAVVLSKKGGLMAELDRRGIKVLKDRAELSFKAAMKADLVIAGSAVCSSWIEQYVAKFPAGSSKIVWWIMENRREYFDRSKHMLNQVKMLTFLSESQSKRWLSWCQEEHIHLNSEPMLVPLSVNDELAFVAGIPCSLNTPSFSVERMLEKRNLLRGAVRKEMGLGDNDVLIMSLSSINPGKGQRLLLEASLLVAEHNVSVKNFKSNGSLEEKKLSEFTNKNQTTLSSEKTTGSLSWKNNQIDEPAADIHQSNTTNVNSKKRKKRRSRLANMLSLVNHTSKSMAQGDHRKLRNLLSDREDKEEQSLKVLIGSIGSKSNKVLYIKTILRFLSQHSNLSKLVLWTPTTTRVASLYAAADVYVINAQGLGETFGRVTIEAMAFGLPVLGTDAGGTQEIVEHNVTGLLHPVGREGAQTLAQNIQYLLHNPSVREKMGLRGRQKVQDKFLKNQLYKRFAEVLVKCMKVK</sequence>
<dbReference type="PANTHER" id="PTHR47778">
    <property type="entry name" value="BNAA05G14870D PROTEIN"/>
    <property type="match status" value="1"/>
</dbReference>
<dbReference type="OrthoDB" id="512920at2759"/>
<keyword evidence="1" id="KW-0808">Transferase</keyword>
<dbReference type="InParanoid" id="A0A6I9QTY4"/>
<name>A0A6I9QTY4_ELAGV</name>
<evidence type="ECO:0000313" key="6">
    <source>
        <dbReference type="RefSeq" id="XP_010915035.1"/>
    </source>
</evidence>
<dbReference type="InterPro" id="IPR001296">
    <property type="entry name" value="Glyco_trans_1"/>
</dbReference>
<dbReference type="InterPro" id="IPR041693">
    <property type="entry name" value="Glyco_trans_4_5"/>
</dbReference>
<evidence type="ECO:0000256" key="2">
    <source>
        <dbReference type="SAM" id="MobiDB-lite"/>
    </source>
</evidence>
<feature type="compositionally biased region" description="Basic residues" evidence="2">
    <location>
        <begin position="170"/>
        <end position="188"/>
    </location>
</feature>
<feature type="compositionally biased region" description="Low complexity" evidence="2">
    <location>
        <begin position="20"/>
        <end position="45"/>
    </location>
</feature>
<dbReference type="PANTHER" id="PTHR47778:SF2">
    <property type="entry name" value="GLYCOSYL TRANSFERASE FAMILY 1 DOMAIN-CONTAINING PROTEIN"/>
    <property type="match status" value="1"/>
</dbReference>
<feature type="transmembrane region" description="Helical" evidence="3">
    <location>
        <begin position="70"/>
        <end position="87"/>
    </location>
</feature>
<dbReference type="AlphaFoldDB" id="A0A6I9QTY4"/>
<dbReference type="RefSeq" id="XP_010915035.1">
    <property type="nucleotide sequence ID" value="XM_010916733.3"/>
</dbReference>
<proteinExistence type="predicted"/>
<evidence type="ECO:0000313" key="5">
    <source>
        <dbReference type="Proteomes" id="UP000504607"/>
    </source>
</evidence>
<reference evidence="6" key="1">
    <citation type="submission" date="2025-08" db="UniProtKB">
        <authorList>
            <consortium name="RefSeq"/>
        </authorList>
    </citation>
    <scope>IDENTIFICATION</scope>
</reference>
<dbReference type="Pfam" id="PF16994">
    <property type="entry name" value="Glyco_trans_4_5"/>
    <property type="match status" value="1"/>
</dbReference>
<accession>A0A6I9QTY4</accession>
<dbReference type="Pfam" id="PF00534">
    <property type="entry name" value="Glycos_transf_1"/>
    <property type="match status" value="1"/>
</dbReference>
<keyword evidence="3" id="KW-0472">Membrane</keyword>